<dbReference type="NCBIfam" id="NF047843">
    <property type="entry name" value="MST_Rv0443"/>
    <property type="match status" value="1"/>
</dbReference>
<gene>
    <name evidence="1" type="ORF">HCN08_12605</name>
</gene>
<organism evidence="1 2">
    <name type="scientific">Actinacidiphila epipremni</name>
    <dbReference type="NCBI Taxonomy" id="2053013"/>
    <lineage>
        <taxon>Bacteria</taxon>
        <taxon>Bacillati</taxon>
        <taxon>Actinomycetota</taxon>
        <taxon>Actinomycetes</taxon>
        <taxon>Kitasatosporales</taxon>
        <taxon>Streptomycetaceae</taxon>
        <taxon>Actinacidiphila</taxon>
    </lineage>
</organism>
<accession>A0ABX0ZRG1</accession>
<dbReference type="EMBL" id="JAATEJ010000007">
    <property type="protein sequence ID" value="NJP44233.1"/>
    <property type="molecule type" value="Genomic_DNA"/>
</dbReference>
<dbReference type="Pfam" id="PF04978">
    <property type="entry name" value="MST"/>
    <property type="match status" value="1"/>
</dbReference>
<dbReference type="SUPFAM" id="SSF109854">
    <property type="entry name" value="DinB/YfiT-like putative metalloenzymes"/>
    <property type="match status" value="1"/>
</dbReference>
<dbReference type="InterPro" id="IPR034660">
    <property type="entry name" value="DinB/YfiT-like"/>
</dbReference>
<dbReference type="InterPro" id="IPR007061">
    <property type="entry name" value="MST-like"/>
</dbReference>
<dbReference type="RefSeq" id="WP_167983079.1">
    <property type="nucleotide sequence ID" value="NZ_JAATEJ010000007.1"/>
</dbReference>
<sequence length="171" mass="18726">MNTAELLADGYGRIKEAVHSAVEGLTAEELAHRVDPDANTVGWLVWHLTRVQDDHVADVAGRPQVWTAGGWDERFGLPFDPADIGYGHDCADVAQVRPASADLLTGYYDAVHEQSLDYLGGLADADLDRVVDRRWTPHVTLGVRLVSVIGDDLQHAGQAAFLRGHLLRRRG</sequence>
<name>A0ABX0ZRG1_9ACTN</name>
<keyword evidence="2" id="KW-1185">Reference proteome</keyword>
<protein>
    <submittedName>
        <fullName evidence="1">DUF664 domain-containing protein</fullName>
    </submittedName>
</protein>
<comment type="caution">
    <text evidence="1">The sequence shown here is derived from an EMBL/GenBank/DDBJ whole genome shotgun (WGS) entry which is preliminary data.</text>
</comment>
<evidence type="ECO:0000313" key="1">
    <source>
        <dbReference type="EMBL" id="NJP44233.1"/>
    </source>
</evidence>
<proteinExistence type="predicted"/>
<reference evidence="1 2" key="1">
    <citation type="submission" date="2020-03" db="EMBL/GenBank/DDBJ databases">
        <title>WGS of actinomycetes isolated from Thailand.</title>
        <authorList>
            <person name="Thawai C."/>
        </authorList>
    </citation>
    <scope>NUCLEOTIDE SEQUENCE [LARGE SCALE GENOMIC DNA]</scope>
    <source>
        <strain evidence="1 2">PRB2-1</strain>
    </source>
</reference>
<evidence type="ECO:0000313" key="2">
    <source>
        <dbReference type="Proteomes" id="UP000734511"/>
    </source>
</evidence>
<dbReference type="Gene3D" id="1.20.120.450">
    <property type="entry name" value="dinb family like domain"/>
    <property type="match status" value="1"/>
</dbReference>
<dbReference type="Proteomes" id="UP000734511">
    <property type="component" value="Unassembled WGS sequence"/>
</dbReference>